<organism evidence="1 2">
    <name type="scientific">Sphaerodactylus townsendi</name>
    <dbReference type="NCBI Taxonomy" id="933632"/>
    <lineage>
        <taxon>Eukaryota</taxon>
        <taxon>Metazoa</taxon>
        <taxon>Chordata</taxon>
        <taxon>Craniata</taxon>
        <taxon>Vertebrata</taxon>
        <taxon>Euteleostomi</taxon>
        <taxon>Lepidosauria</taxon>
        <taxon>Squamata</taxon>
        <taxon>Bifurcata</taxon>
        <taxon>Gekkota</taxon>
        <taxon>Sphaerodactylidae</taxon>
        <taxon>Sphaerodactylus</taxon>
    </lineage>
</organism>
<keyword evidence="2" id="KW-1185">Reference proteome</keyword>
<comment type="caution">
    <text evidence="1">The sequence shown here is derived from an EMBL/GenBank/DDBJ whole genome shotgun (WGS) entry which is preliminary data.</text>
</comment>
<sequence length="103" mass="11044">MGVDARGTEIKLHVAVDSGKVGRLGQVREPIRASSEEWQDQRSVGVSKSSGESLNPIGRPEAPGAHLIASKLRGPTRDHLPLKPILKFSWGRTAPPSNAFISP</sequence>
<reference evidence="1" key="1">
    <citation type="submission" date="2021-08" db="EMBL/GenBank/DDBJ databases">
        <title>The first chromosome-level gecko genome reveals the dynamic sex chromosomes of Neotropical dwarf geckos (Sphaerodactylidae: Sphaerodactylus).</title>
        <authorList>
            <person name="Pinto B.J."/>
            <person name="Keating S.E."/>
            <person name="Gamble T."/>
        </authorList>
    </citation>
    <scope>NUCLEOTIDE SEQUENCE</scope>
    <source>
        <strain evidence="1">TG3544</strain>
    </source>
</reference>
<gene>
    <name evidence="1" type="ORF">K3G42_009235</name>
</gene>
<evidence type="ECO:0000313" key="2">
    <source>
        <dbReference type="Proteomes" id="UP000827872"/>
    </source>
</evidence>
<dbReference type="Proteomes" id="UP000827872">
    <property type="component" value="Linkage Group LG16"/>
</dbReference>
<name>A0ACB8EEC5_9SAUR</name>
<protein>
    <submittedName>
        <fullName evidence="1">Uncharacterized protein</fullName>
    </submittedName>
</protein>
<proteinExistence type="predicted"/>
<evidence type="ECO:0000313" key="1">
    <source>
        <dbReference type="EMBL" id="KAH7990607.1"/>
    </source>
</evidence>
<dbReference type="EMBL" id="CM037629">
    <property type="protein sequence ID" value="KAH7990607.1"/>
    <property type="molecule type" value="Genomic_DNA"/>
</dbReference>
<accession>A0ACB8EEC5</accession>